<dbReference type="GO" id="GO:0009279">
    <property type="term" value="C:cell outer membrane"/>
    <property type="evidence" value="ECO:0007669"/>
    <property type="project" value="UniProtKB-SubCell"/>
</dbReference>
<keyword evidence="11" id="KW-1185">Reference proteome</keyword>
<protein>
    <recommendedName>
        <fullName evidence="12">Prepilin-type N-terminal cleavage/methylation domain-containing protein</fullName>
    </recommendedName>
</protein>
<evidence type="ECO:0008006" key="12">
    <source>
        <dbReference type="Google" id="ProtNLM"/>
    </source>
</evidence>
<name>A0A918FCM1_9DEIO</name>
<evidence type="ECO:0000256" key="2">
    <source>
        <dbReference type="ARBA" id="ARBA00004418"/>
    </source>
</evidence>
<sequence>MPDLIPFAHAAQPRTSRVQGFTLIELLVVIAIIAILAGLLVPSWAAAQKRPNDVAALQCGKAIVAGQITYMAEHNGTPAGSLAQLGNADALEQCQNIQLIQDGPTITQGSAGNNNIAVGGTNYAFRVWSNGGSAIYAYNRDGNVKFVKQN</sequence>
<evidence type="ECO:0000256" key="8">
    <source>
        <dbReference type="ARBA" id="ARBA00023237"/>
    </source>
</evidence>
<comment type="subcellular location">
    <subcellularLocation>
        <location evidence="1">Cell outer membrane</location>
        <topology evidence="1">Single-pass membrane protein</topology>
    </subcellularLocation>
    <subcellularLocation>
        <location evidence="2">Periplasm</location>
    </subcellularLocation>
</comment>
<dbReference type="InterPro" id="IPR045584">
    <property type="entry name" value="Pilin-like"/>
</dbReference>
<keyword evidence="6 9" id="KW-1133">Transmembrane helix</keyword>
<dbReference type="PANTHER" id="PTHR30093:SF44">
    <property type="entry name" value="TYPE II SECRETION SYSTEM CORE PROTEIN G"/>
    <property type="match status" value="1"/>
</dbReference>
<evidence type="ECO:0000256" key="1">
    <source>
        <dbReference type="ARBA" id="ARBA00004203"/>
    </source>
</evidence>
<comment type="caution">
    <text evidence="10">The sequence shown here is derived from an EMBL/GenBank/DDBJ whole genome shotgun (WGS) entry which is preliminary data.</text>
</comment>
<keyword evidence="8" id="KW-0998">Cell outer membrane</keyword>
<keyword evidence="5" id="KW-0574">Periplasm</keyword>
<keyword evidence="3" id="KW-0488">Methylation</keyword>
<evidence type="ECO:0000256" key="4">
    <source>
        <dbReference type="ARBA" id="ARBA00022692"/>
    </source>
</evidence>
<reference evidence="10" key="1">
    <citation type="journal article" date="2014" name="Int. J. Syst. Evol. Microbiol.">
        <title>Complete genome sequence of Corynebacterium casei LMG S-19264T (=DSM 44701T), isolated from a smear-ripened cheese.</title>
        <authorList>
            <consortium name="US DOE Joint Genome Institute (JGI-PGF)"/>
            <person name="Walter F."/>
            <person name="Albersmeier A."/>
            <person name="Kalinowski J."/>
            <person name="Ruckert C."/>
        </authorList>
    </citation>
    <scope>NUCLEOTIDE SEQUENCE</scope>
    <source>
        <strain evidence="10">JCM 31311</strain>
    </source>
</reference>
<evidence type="ECO:0000256" key="3">
    <source>
        <dbReference type="ARBA" id="ARBA00022481"/>
    </source>
</evidence>
<dbReference type="Proteomes" id="UP000603865">
    <property type="component" value="Unassembled WGS sequence"/>
</dbReference>
<dbReference type="PANTHER" id="PTHR30093">
    <property type="entry name" value="GENERAL SECRETION PATHWAY PROTEIN G"/>
    <property type="match status" value="1"/>
</dbReference>
<dbReference type="Gene3D" id="3.30.700.10">
    <property type="entry name" value="Glycoprotein, Type 4 Pilin"/>
    <property type="match status" value="1"/>
</dbReference>
<accession>A0A918FCM1</accession>
<proteinExistence type="predicted"/>
<dbReference type="RefSeq" id="WP_189092936.1">
    <property type="nucleotide sequence ID" value="NZ_BMQL01000050.1"/>
</dbReference>
<dbReference type="EMBL" id="BMQL01000050">
    <property type="protein sequence ID" value="GGR30692.1"/>
    <property type="molecule type" value="Genomic_DNA"/>
</dbReference>
<gene>
    <name evidence="10" type="ORF">GCM10008957_46800</name>
</gene>
<dbReference type="PROSITE" id="PS00409">
    <property type="entry name" value="PROKAR_NTER_METHYL"/>
    <property type="match status" value="1"/>
</dbReference>
<dbReference type="GO" id="GO:0042597">
    <property type="term" value="C:periplasmic space"/>
    <property type="evidence" value="ECO:0007669"/>
    <property type="project" value="UniProtKB-SubCell"/>
</dbReference>
<dbReference type="SUPFAM" id="SSF54523">
    <property type="entry name" value="Pili subunits"/>
    <property type="match status" value="1"/>
</dbReference>
<evidence type="ECO:0000256" key="5">
    <source>
        <dbReference type="ARBA" id="ARBA00022764"/>
    </source>
</evidence>
<dbReference type="NCBIfam" id="TIGR02532">
    <property type="entry name" value="IV_pilin_GFxxxE"/>
    <property type="match status" value="1"/>
</dbReference>
<dbReference type="Pfam" id="PF07963">
    <property type="entry name" value="N_methyl"/>
    <property type="match status" value="1"/>
</dbReference>
<keyword evidence="4 9" id="KW-0812">Transmembrane</keyword>
<evidence type="ECO:0000256" key="6">
    <source>
        <dbReference type="ARBA" id="ARBA00022989"/>
    </source>
</evidence>
<evidence type="ECO:0000256" key="9">
    <source>
        <dbReference type="SAM" id="Phobius"/>
    </source>
</evidence>
<dbReference type="AlphaFoldDB" id="A0A918FCM1"/>
<organism evidence="10 11">
    <name type="scientific">Deinococcus ruber</name>
    <dbReference type="NCBI Taxonomy" id="1848197"/>
    <lineage>
        <taxon>Bacteria</taxon>
        <taxon>Thermotogati</taxon>
        <taxon>Deinococcota</taxon>
        <taxon>Deinococci</taxon>
        <taxon>Deinococcales</taxon>
        <taxon>Deinococcaceae</taxon>
        <taxon>Deinococcus</taxon>
    </lineage>
</organism>
<keyword evidence="7 9" id="KW-0472">Membrane</keyword>
<feature type="transmembrane region" description="Helical" evidence="9">
    <location>
        <begin position="20"/>
        <end position="41"/>
    </location>
</feature>
<evidence type="ECO:0000313" key="10">
    <source>
        <dbReference type="EMBL" id="GGR30692.1"/>
    </source>
</evidence>
<reference evidence="10" key="2">
    <citation type="submission" date="2020-09" db="EMBL/GenBank/DDBJ databases">
        <authorList>
            <person name="Sun Q."/>
            <person name="Ohkuma M."/>
        </authorList>
    </citation>
    <scope>NUCLEOTIDE SEQUENCE</scope>
    <source>
        <strain evidence="10">JCM 31311</strain>
    </source>
</reference>
<dbReference type="InterPro" id="IPR012902">
    <property type="entry name" value="N_methyl_site"/>
</dbReference>
<evidence type="ECO:0000313" key="11">
    <source>
        <dbReference type="Proteomes" id="UP000603865"/>
    </source>
</evidence>
<evidence type="ECO:0000256" key="7">
    <source>
        <dbReference type="ARBA" id="ARBA00023136"/>
    </source>
</evidence>